<organism evidence="1 2">
    <name type="scientific">Caerostris extrusa</name>
    <name type="common">Bark spider</name>
    <name type="synonym">Caerostris bankana</name>
    <dbReference type="NCBI Taxonomy" id="172846"/>
    <lineage>
        <taxon>Eukaryota</taxon>
        <taxon>Metazoa</taxon>
        <taxon>Ecdysozoa</taxon>
        <taxon>Arthropoda</taxon>
        <taxon>Chelicerata</taxon>
        <taxon>Arachnida</taxon>
        <taxon>Araneae</taxon>
        <taxon>Araneomorphae</taxon>
        <taxon>Entelegynae</taxon>
        <taxon>Araneoidea</taxon>
        <taxon>Araneidae</taxon>
        <taxon>Caerostris</taxon>
    </lineage>
</organism>
<evidence type="ECO:0000313" key="1">
    <source>
        <dbReference type="EMBL" id="GIZ01713.1"/>
    </source>
</evidence>
<dbReference type="AlphaFoldDB" id="A0AAV4Y3I9"/>
<dbReference type="EMBL" id="BPLR01018710">
    <property type="protein sequence ID" value="GIZ01713.1"/>
    <property type="molecule type" value="Genomic_DNA"/>
</dbReference>
<protein>
    <submittedName>
        <fullName evidence="1">Uncharacterized protein</fullName>
    </submittedName>
</protein>
<sequence>MCSQKPQSSLVVPEVKARNTCCLPLRKRNFDSFSLLVLGMCDIHGLMCGQDASNLDTPVITEIKRNRDSESRCPSKHHQIAKLLFNLLRLAYCFKL</sequence>
<gene>
    <name evidence="1" type="ORF">CEXT_156271</name>
</gene>
<dbReference type="Proteomes" id="UP001054945">
    <property type="component" value="Unassembled WGS sequence"/>
</dbReference>
<keyword evidence="2" id="KW-1185">Reference proteome</keyword>
<reference evidence="1 2" key="1">
    <citation type="submission" date="2021-06" db="EMBL/GenBank/DDBJ databases">
        <title>Caerostris extrusa draft genome.</title>
        <authorList>
            <person name="Kono N."/>
            <person name="Arakawa K."/>
        </authorList>
    </citation>
    <scope>NUCLEOTIDE SEQUENCE [LARGE SCALE GENOMIC DNA]</scope>
</reference>
<proteinExistence type="predicted"/>
<accession>A0AAV4Y3I9</accession>
<evidence type="ECO:0000313" key="2">
    <source>
        <dbReference type="Proteomes" id="UP001054945"/>
    </source>
</evidence>
<comment type="caution">
    <text evidence="1">The sequence shown here is derived from an EMBL/GenBank/DDBJ whole genome shotgun (WGS) entry which is preliminary data.</text>
</comment>
<name>A0AAV4Y3I9_CAEEX</name>